<sequence length="738" mass="83002">MYYEAFYGTIVDQPNFDASQTAQNLKEAMSGIGCDKDRVVDELVRINNAQRQMVAEQYISLYGKDLYGKLKKELHGDLEDVVMALMETPPMYDVIQLHKAMCGTGTKNKVLIEILCSRTNDELWSIRHLYEEKYGDSLENVIKGDTSGHFENLLVSLLQGNRDQSYNVDVPKAIEDAQKLFDDGAGQMGTDESTFNSILVSQNLRQLDRVFHEYEHIAGHTIEEAIESEFSGHTQKGFLALVRCIQSKPKYFAYGLNKAMEGMGTRDHDLIRIIVSRSEIDLVLIKKKFEEEFGVSLADRLRSDCSGAYQDCLVKIMSSQMSYGTIKPQPKFNAIETAGKLRKAMKGLGCSKSKVIHELTRIDCAQRQIVAAAYAKEYGSELLNDLKSELHGELEDVIVALMIPPPVSDARELRKAISMSSQMSYGTIKPQPKFNAIETAGKLRKAMKGLGCSKSKVIHELTRIDCAQRQIVAAAYAKEYGSELLNDLKSELHGELEDVIVALMIPPPVSDARELRKAISGLGTNEKTLIDIICSRSNDELVEIKRVYEDEFKRLLECDVKSDTSGDFRRLLLALLETKRDPHNHTDEQKAHEAAKQLYAAGEKKWGTDEATFNTILATECVPQLRAIFDQYSVVAGHGIEKAIQSEFSGDAKRAYLTLIECIQNRPRYFANRINDAMKGMGTRDRELITIIVQRAEYDLALIRDEYRREFNKKLVDAIRSECSGAYQDSLIAIVEGN</sequence>
<gene>
    <name evidence="8" type="primary">ANXA6</name>
    <name evidence="8" type="ORF">Tcan_02806</name>
</gene>
<dbReference type="PROSITE" id="PS00223">
    <property type="entry name" value="ANNEXIN_1"/>
    <property type="match status" value="3"/>
</dbReference>
<dbReference type="PANTHER" id="PTHR10502">
    <property type="entry name" value="ANNEXIN"/>
    <property type="match status" value="1"/>
</dbReference>
<dbReference type="SUPFAM" id="SSF47874">
    <property type="entry name" value="Annexin"/>
    <property type="match status" value="3"/>
</dbReference>
<dbReference type="GO" id="GO:0005737">
    <property type="term" value="C:cytoplasm"/>
    <property type="evidence" value="ECO:0007669"/>
    <property type="project" value="TreeGrafter"/>
</dbReference>
<keyword evidence="4 7" id="KW-0106">Calcium</keyword>
<dbReference type="OMA" id="LMGKFER"/>
<evidence type="ECO:0000256" key="6">
    <source>
        <dbReference type="ARBA" id="ARBA00023302"/>
    </source>
</evidence>
<dbReference type="PROSITE" id="PS51897">
    <property type="entry name" value="ANNEXIN_2"/>
    <property type="match status" value="9"/>
</dbReference>
<dbReference type="OrthoDB" id="37886at2759"/>
<dbReference type="AlphaFoldDB" id="A0A0B2UYD1"/>
<dbReference type="GO" id="GO:0005544">
    <property type="term" value="F:calcium-dependent phospholipid binding"/>
    <property type="evidence" value="ECO:0007669"/>
    <property type="project" value="UniProtKB-KW"/>
</dbReference>
<dbReference type="GO" id="GO:0012506">
    <property type="term" value="C:vesicle membrane"/>
    <property type="evidence" value="ECO:0007669"/>
    <property type="project" value="TreeGrafter"/>
</dbReference>
<evidence type="ECO:0000256" key="5">
    <source>
        <dbReference type="ARBA" id="ARBA00023216"/>
    </source>
</evidence>
<accession>A0A0B2UYD1</accession>
<comment type="similarity">
    <text evidence="1 7">Belongs to the annexin family.</text>
</comment>
<reference evidence="8 9" key="1">
    <citation type="submission" date="2014-11" db="EMBL/GenBank/DDBJ databases">
        <title>Genetic blueprint of the zoonotic pathogen Toxocara canis.</title>
        <authorList>
            <person name="Zhu X.-Q."/>
            <person name="Korhonen P.K."/>
            <person name="Cai H."/>
            <person name="Young N.D."/>
            <person name="Nejsum P."/>
            <person name="von Samson-Himmelstjerna G."/>
            <person name="Boag P.R."/>
            <person name="Tan P."/>
            <person name="Li Q."/>
            <person name="Min J."/>
            <person name="Yang Y."/>
            <person name="Wang X."/>
            <person name="Fang X."/>
            <person name="Hall R.S."/>
            <person name="Hofmann A."/>
            <person name="Sternberg P.W."/>
            <person name="Jex A.R."/>
            <person name="Gasser R.B."/>
        </authorList>
    </citation>
    <scope>NUCLEOTIDE SEQUENCE [LARGE SCALE GENOMIC DNA]</scope>
    <source>
        <strain evidence="8">PN_DK_2014</strain>
    </source>
</reference>
<dbReference type="PRINTS" id="PR00196">
    <property type="entry name" value="ANNEXIN"/>
</dbReference>
<evidence type="ECO:0000256" key="7">
    <source>
        <dbReference type="RuleBase" id="RU003540"/>
    </source>
</evidence>
<dbReference type="GO" id="GO:0005634">
    <property type="term" value="C:nucleus"/>
    <property type="evidence" value="ECO:0007669"/>
    <property type="project" value="TreeGrafter"/>
</dbReference>
<dbReference type="InterPro" id="IPR018502">
    <property type="entry name" value="Annexin_repeat"/>
</dbReference>
<evidence type="ECO:0000256" key="3">
    <source>
        <dbReference type="ARBA" id="ARBA00022737"/>
    </source>
</evidence>
<comment type="caution">
    <text evidence="8">The sequence shown here is derived from an EMBL/GenBank/DDBJ whole genome shotgun (WGS) entry which is preliminary data.</text>
</comment>
<dbReference type="SMART" id="SM00335">
    <property type="entry name" value="ANX"/>
    <property type="match status" value="9"/>
</dbReference>
<dbReference type="GO" id="GO:0005886">
    <property type="term" value="C:plasma membrane"/>
    <property type="evidence" value="ECO:0007669"/>
    <property type="project" value="TreeGrafter"/>
</dbReference>
<dbReference type="FunFam" id="1.10.220.10:FF:000003">
    <property type="entry name" value="Annexin"/>
    <property type="match status" value="2"/>
</dbReference>
<keyword evidence="9" id="KW-1185">Reference proteome</keyword>
<keyword evidence="3 7" id="KW-0677">Repeat</keyword>
<dbReference type="Pfam" id="PF00191">
    <property type="entry name" value="Annexin"/>
    <property type="match status" value="9"/>
</dbReference>
<organism evidence="8 9">
    <name type="scientific">Toxocara canis</name>
    <name type="common">Canine roundworm</name>
    <dbReference type="NCBI Taxonomy" id="6265"/>
    <lineage>
        <taxon>Eukaryota</taxon>
        <taxon>Metazoa</taxon>
        <taxon>Ecdysozoa</taxon>
        <taxon>Nematoda</taxon>
        <taxon>Chromadorea</taxon>
        <taxon>Rhabditida</taxon>
        <taxon>Spirurina</taxon>
        <taxon>Ascaridomorpha</taxon>
        <taxon>Ascaridoidea</taxon>
        <taxon>Toxocaridae</taxon>
        <taxon>Toxocara</taxon>
    </lineage>
</organism>
<dbReference type="Gene3D" id="1.10.220.10">
    <property type="entry name" value="Annexin"/>
    <property type="match status" value="9"/>
</dbReference>
<keyword evidence="5 7" id="KW-0041">Annexin</keyword>
<evidence type="ECO:0000313" key="8">
    <source>
        <dbReference type="EMBL" id="KHN73845.1"/>
    </source>
</evidence>
<dbReference type="InterPro" id="IPR037104">
    <property type="entry name" value="Annexin_sf"/>
</dbReference>
<protein>
    <recommendedName>
        <fullName evidence="7">Annexin</fullName>
    </recommendedName>
</protein>
<dbReference type="FunFam" id="1.10.220.10:FF:000002">
    <property type="entry name" value="Annexin"/>
    <property type="match status" value="2"/>
</dbReference>
<evidence type="ECO:0000256" key="1">
    <source>
        <dbReference type="ARBA" id="ARBA00007831"/>
    </source>
</evidence>
<comment type="domain">
    <text evidence="7">A pair of annexin repeats may form one binding site for calcium and phospholipid.</text>
</comment>
<proteinExistence type="inferred from homology"/>
<dbReference type="InterPro" id="IPR018252">
    <property type="entry name" value="Annexin_repeat_CS"/>
</dbReference>
<dbReference type="GO" id="GO:0001786">
    <property type="term" value="F:phosphatidylserine binding"/>
    <property type="evidence" value="ECO:0007669"/>
    <property type="project" value="TreeGrafter"/>
</dbReference>
<dbReference type="EMBL" id="JPKZ01002998">
    <property type="protein sequence ID" value="KHN73845.1"/>
    <property type="molecule type" value="Genomic_DNA"/>
</dbReference>
<keyword evidence="6 7" id="KW-0111">Calcium/phospholipid-binding</keyword>
<evidence type="ECO:0000313" key="9">
    <source>
        <dbReference type="Proteomes" id="UP000031036"/>
    </source>
</evidence>
<dbReference type="InterPro" id="IPR001464">
    <property type="entry name" value="Annexin"/>
</dbReference>
<dbReference type="FunFam" id="1.10.220.10:FF:000005">
    <property type="entry name" value="Annexin"/>
    <property type="match status" value="1"/>
</dbReference>
<dbReference type="STRING" id="6265.A0A0B2UYD1"/>
<name>A0A0B2UYD1_TOXCA</name>
<keyword evidence="2" id="KW-0597">Phosphoprotein</keyword>
<dbReference type="PANTHER" id="PTHR10502:SF102">
    <property type="entry name" value="ANNEXIN B11"/>
    <property type="match status" value="1"/>
</dbReference>
<evidence type="ECO:0000256" key="2">
    <source>
        <dbReference type="ARBA" id="ARBA00022553"/>
    </source>
</evidence>
<evidence type="ECO:0000256" key="4">
    <source>
        <dbReference type="ARBA" id="ARBA00022837"/>
    </source>
</evidence>
<dbReference type="FunFam" id="1.10.220.10:FF:000001">
    <property type="entry name" value="Annexin"/>
    <property type="match status" value="2"/>
</dbReference>
<dbReference type="GO" id="GO:0005509">
    <property type="term" value="F:calcium ion binding"/>
    <property type="evidence" value="ECO:0007669"/>
    <property type="project" value="InterPro"/>
</dbReference>
<dbReference type="Proteomes" id="UP000031036">
    <property type="component" value="Unassembled WGS sequence"/>
</dbReference>